<dbReference type="GO" id="GO:0071035">
    <property type="term" value="P:nuclear polyadenylation-dependent rRNA catabolic process"/>
    <property type="evidence" value="ECO:0007669"/>
    <property type="project" value="TreeGrafter"/>
</dbReference>
<evidence type="ECO:0000256" key="1">
    <source>
        <dbReference type="ARBA" id="ARBA00004123"/>
    </source>
</evidence>
<dbReference type="GO" id="GO:0000166">
    <property type="term" value="F:nucleotide binding"/>
    <property type="evidence" value="ECO:0007669"/>
    <property type="project" value="InterPro"/>
</dbReference>
<dbReference type="InterPro" id="IPR012588">
    <property type="entry name" value="Exosome-assoc_fac_Rrp6_N"/>
</dbReference>
<dbReference type="GO" id="GO:0071051">
    <property type="term" value="P:poly(A)-dependent snoRNA 3'-end processing"/>
    <property type="evidence" value="ECO:0007669"/>
    <property type="project" value="TreeGrafter"/>
</dbReference>
<gene>
    <name evidence="12" type="ORF">BDZ85DRAFT_286335</name>
</gene>
<dbReference type="SUPFAM" id="SSF53098">
    <property type="entry name" value="Ribonuclease H-like"/>
    <property type="match status" value="1"/>
</dbReference>
<evidence type="ECO:0000256" key="4">
    <source>
        <dbReference type="ARBA" id="ARBA00022801"/>
    </source>
</evidence>
<dbReference type="InterPro" id="IPR045092">
    <property type="entry name" value="Rrp6-like"/>
</dbReference>
<dbReference type="InterPro" id="IPR049559">
    <property type="entry name" value="Rrp6p-like_exo"/>
</dbReference>
<evidence type="ECO:0000313" key="13">
    <source>
        <dbReference type="Proteomes" id="UP000799538"/>
    </source>
</evidence>
<keyword evidence="3" id="KW-0540">Nuclease</keyword>
<dbReference type="PANTHER" id="PTHR12124">
    <property type="entry name" value="POLYMYOSITIS/SCLERODERMA AUTOANTIGEN-RELATED"/>
    <property type="match status" value="1"/>
</dbReference>
<dbReference type="FunFam" id="3.30.420.10:FF:000059">
    <property type="entry name" value="Exosome complex exonuclease Rrp6"/>
    <property type="match status" value="1"/>
</dbReference>
<feature type="compositionally biased region" description="Basic residues" evidence="10">
    <location>
        <begin position="721"/>
        <end position="734"/>
    </location>
</feature>
<dbReference type="GO" id="GO:0071036">
    <property type="term" value="P:nuclear polyadenylation-dependent snoRNA catabolic process"/>
    <property type="evidence" value="ECO:0007669"/>
    <property type="project" value="TreeGrafter"/>
</dbReference>
<evidence type="ECO:0000256" key="7">
    <source>
        <dbReference type="ARBA" id="ARBA00023242"/>
    </source>
</evidence>
<feature type="compositionally biased region" description="Gly residues" evidence="10">
    <location>
        <begin position="749"/>
        <end position="758"/>
    </location>
</feature>
<evidence type="ECO:0000256" key="8">
    <source>
        <dbReference type="ARBA" id="ARBA00043957"/>
    </source>
</evidence>
<protein>
    <submittedName>
        <fullName evidence="12">Ribonuclease H-like domain-containing protein</fullName>
    </submittedName>
</protein>
<dbReference type="Proteomes" id="UP000799538">
    <property type="component" value="Unassembled WGS sequence"/>
</dbReference>
<name>A0A6A6FYE8_9PEZI</name>
<dbReference type="InterPro" id="IPR002562">
    <property type="entry name" value="3'-5'_exonuclease_dom"/>
</dbReference>
<feature type="region of interest" description="Disordered" evidence="10">
    <location>
        <begin position="627"/>
        <end position="840"/>
    </location>
</feature>
<dbReference type="Pfam" id="PF00570">
    <property type="entry name" value="HRDC"/>
    <property type="match status" value="1"/>
</dbReference>
<evidence type="ECO:0000256" key="5">
    <source>
        <dbReference type="ARBA" id="ARBA00022835"/>
    </source>
</evidence>
<dbReference type="GO" id="GO:0071040">
    <property type="term" value="P:nuclear polyadenylation-dependent antisense transcript catabolic process"/>
    <property type="evidence" value="ECO:0007669"/>
    <property type="project" value="TreeGrafter"/>
</dbReference>
<evidence type="ECO:0000256" key="3">
    <source>
        <dbReference type="ARBA" id="ARBA00022722"/>
    </source>
</evidence>
<evidence type="ECO:0000256" key="10">
    <source>
        <dbReference type="SAM" id="MobiDB-lite"/>
    </source>
</evidence>
<keyword evidence="5" id="KW-0271">Exosome</keyword>
<evidence type="ECO:0000256" key="9">
    <source>
        <dbReference type="SAM" id="Coils"/>
    </source>
</evidence>
<dbReference type="Gene3D" id="1.10.150.80">
    <property type="entry name" value="HRDC domain"/>
    <property type="match status" value="1"/>
</dbReference>
<evidence type="ECO:0000256" key="2">
    <source>
        <dbReference type="ARBA" id="ARBA00022552"/>
    </source>
</evidence>
<dbReference type="GO" id="GO:0071038">
    <property type="term" value="P:TRAMP-dependent tRNA surveillance pathway"/>
    <property type="evidence" value="ECO:0007669"/>
    <property type="project" value="TreeGrafter"/>
</dbReference>
<feature type="compositionally biased region" description="Basic and acidic residues" evidence="10">
    <location>
        <begin position="819"/>
        <end position="834"/>
    </location>
</feature>
<evidence type="ECO:0000313" key="12">
    <source>
        <dbReference type="EMBL" id="KAF2218423.1"/>
    </source>
</evidence>
<dbReference type="Gene3D" id="3.30.420.10">
    <property type="entry name" value="Ribonuclease H-like superfamily/Ribonuclease H"/>
    <property type="match status" value="1"/>
</dbReference>
<keyword evidence="6" id="KW-0269">Exonuclease</keyword>
<feature type="compositionally biased region" description="Basic and acidic residues" evidence="10">
    <location>
        <begin position="776"/>
        <end position="811"/>
    </location>
</feature>
<dbReference type="GO" id="GO:0000467">
    <property type="term" value="P:exonucleolytic trimming to generate mature 3'-end of 5.8S rRNA from tricistronic rRNA transcript (SSU-rRNA, 5.8S rRNA, LSU-rRNA)"/>
    <property type="evidence" value="ECO:0007669"/>
    <property type="project" value="InterPro"/>
</dbReference>
<keyword evidence="2" id="KW-0698">rRNA processing</keyword>
<proteinExistence type="inferred from homology"/>
<dbReference type="Pfam" id="PF08066">
    <property type="entry name" value="PMC2NT"/>
    <property type="match status" value="1"/>
</dbReference>
<dbReference type="EMBL" id="ML992546">
    <property type="protein sequence ID" value="KAF2218423.1"/>
    <property type="molecule type" value="Genomic_DNA"/>
</dbReference>
<keyword evidence="7" id="KW-0539">Nucleus</keyword>
<dbReference type="GO" id="GO:0000175">
    <property type="term" value="F:3'-5'-RNA exonuclease activity"/>
    <property type="evidence" value="ECO:0007669"/>
    <property type="project" value="InterPro"/>
</dbReference>
<dbReference type="PANTHER" id="PTHR12124:SF47">
    <property type="entry name" value="EXOSOME COMPONENT 10"/>
    <property type="match status" value="1"/>
</dbReference>
<evidence type="ECO:0000259" key="11">
    <source>
        <dbReference type="PROSITE" id="PS50967"/>
    </source>
</evidence>
<dbReference type="FunFam" id="1.10.150.80:FF:000001">
    <property type="entry name" value="Putative exosome component 10"/>
    <property type="match status" value="1"/>
</dbReference>
<keyword evidence="9" id="KW-0175">Coiled coil</keyword>
<feature type="compositionally biased region" description="Low complexity" evidence="10">
    <location>
        <begin position="627"/>
        <end position="649"/>
    </location>
</feature>
<dbReference type="GO" id="GO:0000176">
    <property type="term" value="C:nuclear exosome (RNase complex)"/>
    <property type="evidence" value="ECO:0007669"/>
    <property type="project" value="InterPro"/>
</dbReference>
<dbReference type="InterPro" id="IPR044876">
    <property type="entry name" value="HRDC_dom_sf"/>
</dbReference>
<dbReference type="OrthoDB" id="2250022at2759"/>
<sequence>MDTNVDSASLLESISSSLLAVTRSANALAAEDLDFHRSLDPSIGSRIDQQNARLLSLADRLLGNAAPGSEVVRPRLTGADAVDENWKAIVDVLDSLLEKADTSLDEFSGAVKRLSPTREQTPTSTPKPSKIAQALKSKDITKPQLTFNTVPSNDDIAPFRPLLQEKPHAIVPLEESAQEYEGEDGLQHTSHPYQTEIEQYEYPSFVYTRAEPIMYHPFESTTATLVDTEEAVEEMLQELKQAKEIAVDLEHHDFRTYIGLVSLMQISTRDRDWIVDTLKPWRRKLSILNEVFANPNIVKVLHGGHMDAIWLQRDLGLYLVGLFDTHLASRVLGYPGGSLAFLLKKFIDFDAQKQYQTADWRIRPLPKELFDYARSDTHFLLYIYDNMRNELLDRSDPSKPEEDKIMDVLQRSKEVALQTYNHPIYDVERGLGPVGWYRMLARTPALLSREQFAVFRAVHEWRDRVAREQDDSVHYVLANHTLFNIAKEIPLEGAKLLSVAQPVTQILRLHVDEVLAVIKAAKDRAPNEAEMKDTLREIEIFRYGESMIDVRQTPALPPPADAPTAPRVDLQRPAQNLAPPQTALSSLRLTLSSFWGNTFPTQQKKRISTLQPRMHIPLPPLTAEIFTAPSSTPYKPSPAPASAVSTPATNGNNTPLSRAGKAKSDIFTIREQNKGEKRKRSTPSTSAIPGLNGQEDDDDGLADNQDEVSITPVRADDAKREAKRQRKEEKRRKRALEEQGTQLDDIGVGEDGGGAGEEGQGEGEFDYASAPTVLHAQREMERAAKRDGGKGKGKGKDGKDKDGKAREKREPFTMAKGLGDVKKGLGRRQKEGGGRSRTFQ</sequence>
<dbReference type="SMART" id="SM00474">
    <property type="entry name" value="35EXOc"/>
    <property type="match status" value="1"/>
</dbReference>
<dbReference type="GO" id="GO:0005730">
    <property type="term" value="C:nucleolus"/>
    <property type="evidence" value="ECO:0007669"/>
    <property type="project" value="TreeGrafter"/>
</dbReference>
<feature type="coiled-coil region" evidence="9">
    <location>
        <begin position="225"/>
        <end position="252"/>
    </location>
</feature>
<accession>A0A6A6FYE8</accession>
<dbReference type="SUPFAM" id="SSF47819">
    <property type="entry name" value="HRDC-like"/>
    <property type="match status" value="1"/>
</dbReference>
<keyword evidence="13" id="KW-1185">Reference proteome</keyword>
<dbReference type="CDD" id="cd06147">
    <property type="entry name" value="Rrp6p_like_exo"/>
    <property type="match status" value="1"/>
</dbReference>
<dbReference type="GO" id="GO:0071037">
    <property type="term" value="P:nuclear polyadenylation-dependent snRNA catabolic process"/>
    <property type="evidence" value="ECO:0007669"/>
    <property type="project" value="TreeGrafter"/>
</dbReference>
<keyword evidence="4" id="KW-0378">Hydrolase</keyword>
<dbReference type="InterPro" id="IPR012337">
    <property type="entry name" value="RNaseH-like_sf"/>
</dbReference>
<feature type="compositionally biased region" description="Acidic residues" evidence="10">
    <location>
        <begin position="694"/>
        <end position="706"/>
    </location>
</feature>
<dbReference type="GO" id="GO:0071044">
    <property type="term" value="P:histone mRNA catabolic process"/>
    <property type="evidence" value="ECO:0007669"/>
    <property type="project" value="TreeGrafter"/>
</dbReference>
<comment type="similarity">
    <text evidence="8">Belongs to the exosome component 10/RRP6 family.</text>
</comment>
<dbReference type="AlphaFoldDB" id="A0A6A6FYE8"/>
<dbReference type="SMART" id="SM00341">
    <property type="entry name" value="HRDC"/>
    <property type="match status" value="1"/>
</dbReference>
<dbReference type="InterPro" id="IPR010997">
    <property type="entry name" value="HRDC-like_sf"/>
</dbReference>
<dbReference type="InterPro" id="IPR036397">
    <property type="entry name" value="RNaseH_sf"/>
</dbReference>
<feature type="region of interest" description="Disordered" evidence="10">
    <location>
        <begin position="111"/>
        <end position="135"/>
    </location>
</feature>
<dbReference type="InterPro" id="IPR002121">
    <property type="entry name" value="HRDC_dom"/>
</dbReference>
<dbReference type="PROSITE" id="PS50967">
    <property type="entry name" value="HRDC"/>
    <property type="match status" value="1"/>
</dbReference>
<organism evidence="12 13">
    <name type="scientific">Elsinoe ampelina</name>
    <dbReference type="NCBI Taxonomy" id="302913"/>
    <lineage>
        <taxon>Eukaryota</taxon>
        <taxon>Fungi</taxon>
        <taxon>Dikarya</taxon>
        <taxon>Ascomycota</taxon>
        <taxon>Pezizomycotina</taxon>
        <taxon>Dothideomycetes</taxon>
        <taxon>Dothideomycetidae</taxon>
        <taxon>Myriangiales</taxon>
        <taxon>Elsinoaceae</taxon>
        <taxon>Elsinoe</taxon>
    </lineage>
</organism>
<reference evidence="13" key="1">
    <citation type="journal article" date="2020" name="Stud. Mycol.">
        <title>101 Dothideomycetes genomes: A test case for predicting lifestyles and emergence of pathogens.</title>
        <authorList>
            <person name="Haridas S."/>
            <person name="Albert R."/>
            <person name="Binder M."/>
            <person name="Bloem J."/>
            <person name="LaButti K."/>
            <person name="Salamov A."/>
            <person name="Andreopoulos B."/>
            <person name="Baker S."/>
            <person name="Barry K."/>
            <person name="Bills G."/>
            <person name="Bluhm B."/>
            <person name="Cannon C."/>
            <person name="Castanera R."/>
            <person name="Culley D."/>
            <person name="Daum C."/>
            <person name="Ezra D."/>
            <person name="Gonzalez J."/>
            <person name="Henrissat B."/>
            <person name="Kuo A."/>
            <person name="Liang C."/>
            <person name="Lipzen A."/>
            <person name="Lutzoni F."/>
            <person name="Magnuson J."/>
            <person name="Mondo S."/>
            <person name="Nolan M."/>
            <person name="Ohm R."/>
            <person name="Pangilinan J."/>
            <person name="Park H.-J."/>
            <person name="Ramirez L."/>
            <person name="Alfaro M."/>
            <person name="Sun H."/>
            <person name="Tritt A."/>
            <person name="Yoshinaga Y."/>
            <person name="Zwiers L.-H."/>
            <person name="Turgeon B."/>
            <person name="Goodwin S."/>
            <person name="Spatafora J."/>
            <person name="Crous P."/>
            <person name="Grigoriev I."/>
        </authorList>
    </citation>
    <scope>NUCLEOTIDE SEQUENCE [LARGE SCALE GENOMIC DNA]</scope>
    <source>
        <strain evidence="13">CECT 20119</strain>
    </source>
</reference>
<comment type="subcellular location">
    <subcellularLocation>
        <location evidence="1">Nucleus</location>
    </subcellularLocation>
</comment>
<dbReference type="GO" id="GO:0003727">
    <property type="term" value="F:single-stranded RNA binding"/>
    <property type="evidence" value="ECO:0007669"/>
    <property type="project" value="TreeGrafter"/>
</dbReference>
<dbReference type="Pfam" id="PF01612">
    <property type="entry name" value="DNA_pol_A_exo1"/>
    <property type="match status" value="1"/>
</dbReference>
<feature type="domain" description="HRDC" evidence="11">
    <location>
        <begin position="448"/>
        <end position="528"/>
    </location>
</feature>
<feature type="compositionally biased region" description="Polar residues" evidence="10">
    <location>
        <begin position="117"/>
        <end position="127"/>
    </location>
</feature>
<evidence type="ECO:0000256" key="6">
    <source>
        <dbReference type="ARBA" id="ARBA00022839"/>
    </source>
</evidence>
<dbReference type="GO" id="GO:0071039">
    <property type="term" value="P:nuclear polyadenylation-dependent CUT catabolic process"/>
    <property type="evidence" value="ECO:0007669"/>
    <property type="project" value="TreeGrafter"/>
</dbReference>